<feature type="domain" description="D-isomer specific 2-hydroxyacid dehydrogenase catalytic" evidence="5">
    <location>
        <begin position="48"/>
        <end position="328"/>
    </location>
</feature>
<dbReference type="Pfam" id="PF02826">
    <property type="entry name" value="2-Hacid_dh_C"/>
    <property type="match status" value="1"/>
</dbReference>
<evidence type="ECO:0000256" key="4">
    <source>
        <dbReference type="RuleBase" id="RU003719"/>
    </source>
</evidence>
<dbReference type="CDD" id="cd05300">
    <property type="entry name" value="2-Hacid_dh_1"/>
    <property type="match status" value="1"/>
</dbReference>
<dbReference type="Pfam" id="PF00389">
    <property type="entry name" value="2-Hacid_dh"/>
    <property type="match status" value="1"/>
</dbReference>
<evidence type="ECO:0000313" key="8">
    <source>
        <dbReference type="Proteomes" id="UP001084197"/>
    </source>
</evidence>
<dbReference type="SUPFAM" id="SSF52283">
    <property type="entry name" value="Formate/glycerate dehydrogenase catalytic domain-like"/>
    <property type="match status" value="1"/>
</dbReference>
<dbReference type="RefSeq" id="WP_268780916.1">
    <property type="nucleotide sequence ID" value="NZ_JAPRAT010000028.1"/>
</dbReference>
<dbReference type="InterPro" id="IPR006139">
    <property type="entry name" value="D-isomer_2_OHA_DH_cat_dom"/>
</dbReference>
<comment type="caution">
    <text evidence="7">The sequence shown here is derived from an EMBL/GenBank/DDBJ whole genome shotgun (WGS) entry which is preliminary data.</text>
</comment>
<sequence>MTMTKIKTHQITPSIYFRSSISDQHLQKLRGISERVIVDPWEMGETEPEPSADLSDCNIIFTLGLTDDLSILKKAPNVKWVQSHSVGVDAMLHEETINQDIIITNARGCTSIPIAEHTIAMITSFAKQVPTLLKHKQQQNWEKAMVKDLSGSTIAIIGYGQIGSEIAKRCKAFDMHVVGCRRNPSQNNPENDYADLIVGMDQVNDVLGKADFVVLALPATEETDDFLDRERLKVMKPGSVLINVGRGNAVVEPDLVESLRAGHLAGAALDVFDVEPLPDEHPFWHMDNVIISPHQAYLSPKNTDRIIDLFYQNIKRFIAGDPLLNVVNKVKGY</sequence>
<evidence type="ECO:0000259" key="5">
    <source>
        <dbReference type="Pfam" id="PF00389"/>
    </source>
</evidence>
<keyword evidence="8" id="KW-1185">Reference proteome</keyword>
<evidence type="ECO:0000256" key="3">
    <source>
        <dbReference type="ARBA" id="ARBA00023027"/>
    </source>
</evidence>
<dbReference type="InterPro" id="IPR006140">
    <property type="entry name" value="D-isomer_DH_NAD-bd"/>
</dbReference>
<dbReference type="GO" id="GO:0016616">
    <property type="term" value="F:oxidoreductase activity, acting on the CH-OH group of donors, NAD or NADP as acceptor"/>
    <property type="evidence" value="ECO:0007669"/>
    <property type="project" value="InterPro"/>
</dbReference>
<dbReference type="GO" id="GO:0051287">
    <property type="term" value="F:NAD binding"/>
    <property type="evidence" value="ECO:0007669"/>
    <property type="project" value="InterPro"/>
</dbReference>
<evidence type="ECO:0000256" key="2">
    <source>
        <dbReference type="ARBA" id="ARBA00023002"/>
    </source>
</evidence>
<protein>
    <submittedName>
        <fullName evidence="7">D-2-hydroxyacid dehydrogenase</fullName>
    </submittedName>
</protein>
<dbReference type="Gene3D" id="3.40.50.720">
    <property type="entry name" value="NAD(P)-binding Rossmann-like Domain"/>
    <property type="match status" value="2"/>
</dbReference>
<dbReference type="Proteomes" id="UP001084197">
    <property type="component" value="Unassembled WGS sequence"/>
</dbReference>
<comment type="similarity">
    <text evidence="1 4">Belongs to the D-isomer specific 2-hydroxyacid dehydrogenase family.</text>
</comment>
<dbReference type="PANTHER" id="PTHR43333:SF1">
    <property type="entry name" value="D-ISOMER SPECIFIC 2-HYDROXYACID DEHYDROGENASE NAD-BINDING DOMAIN-CONTAINING PROTEIN"/>
    <property type="match status" value="1"/>
</dbReference>
<name>A0A9J6RFH3_9BACI</name>
<proteinExistence type="inferred from homology"/>
<gene>
    <name evidence="7" type="ORF">OWO01_13110</name>
</gene>
<evidence type="ECO:0000313" key="7">
    <source>
        <dbReference type="EMBL" id="MCZ0704148.1"/>
    </source>
</evidence>
<dbReference type="InterPro" id="IPR036291">
    <property type="entry name" value="NAD(P)-bd_dom_sf"/>
</dbReference>
<evidence type="ECO:0000259" key="6">
    <source>
        <dbReference type="Pfam" id="PF02826"/>
    </source>
</evidence>
<dbReference type="EMBL" id="JAPRAT010000028">
    <property type="protein sequence ID" value="MCZ0704148.1"/>
    <property type="molecule type" value="Genomic_DNA"/>
</dbReference>
<keyword evidence="3" id="KW-0520">NAD</keyword>
<accession>A0A9J6RFH3</accession>
<dbReference type="FunFam" id="3.40.50.720:FF:000363">
    <property type="entry name" value="D-isomer specific 2-hydroxyacid dehydrogenase"/>
    <property type="match status" value="1"/>
</dbReference>
<dbReference type="PANTHER" id="PTHR43333">
    <property type="entry name" value="2-HACID_DH_C DOMAIN-CONTAINING PROTEIN"/>
    <property type="match status" value="1"/>
</dbReference>
<keyword evidence="2 4" id="KW-0560">Oxidoreductase</keyword>
<feature type="domain" description="D-isomer specific 2-hydroxyacid dehydrogenase NAD-binding" evidence="6">
    <location>
        <begin position="119"/>
        <end position="296"/>
    </location>
</feature>
<evidence type="ECO:0000256" key="1">
    <source>
        <dbReference type="ARBA" id="ARBA00005854"/>
    </source>
</evidence>
<organism evidence="7 8">
    <name type="scientific">Natronobacillus azotifigens</name>
    <dbReference type="NCBI Taxonomy" id="472978"/>
    <lineage>
        <taxon>Bacteria</taxon>
        <taxon>Bacillati</taxon>
        <taxon>Bacillota</taxon>
        <taxon>Bacilli</taxon>
        <taxon>Bacillales</taxon>
        <taxon>Bacillaceae</taxon>
        <taxon>Natronobacillus</taxon>
    </lineage>
</organism>
<dbReference type="SUPFAM" id="SSF51735">
    <property type="entry name" value="NAD(P)-binding Rossmann-fold domains"/>
    <property type="match status" value="1"/>
</dbReference>
<dbReference type="AlphaFoldDB" id="A0A9J6RFH3"/>
<reference evidence="7" key="1">
    <citation type="submission" date="2022-11" db="EMBL/GenBank/DDBJ databases">
        <title>WGS of Natronobacillus azotifigens 24KS-1, an anaerobic diazotrophic haloalkaliphile from soda-rich habitats.</title>
        <authorList>
            <person name="Sorokin D.Y."/>
            <person name="Merkel A.Y."/>
        </authorList>
    </citation>
    <scope>NUCLEOTIDE SEQUENCE</scope>
    <source>
        <strain evidence="7">24KS-1</strain>
    </source>
</reference>